<feature type="domain" description="Tox-PL" evidence="2">
    <location>
        <begin position="111"/>
        <end position="224"/>
    </location>
</feature>
<feature type="compositionally biased region" description="Basic and acidic residues" evidence="1">
    <location>
        <begin position="526"/>
        <end position="544"/>
    </location>
</feature>
<feature type="compositionally biased region" description="Low complexity" evidence="1">
    <location>
        <begin position="439"/>
        <end position="452"/>
    </location>
</feature>
<reference evidence="4" key="1">
    <citation type="submission" date="2023-07" db="EMBL/GenBank/DDBJ databases">
        <title>30 novel species of actinomycetes from the DSMZ collection.</title>
        <authorList>
            <person name="Nouioui I."/>
        </authorList>
    </citation>
    <scope>NUCLEOTIDE SEQUENCE [LARGE SCALE GENOMIC DNA]</scope>
    <source>
        <strain evidence="4">DSM 41699</strain>
    </source>
</reference>
<feature type="compositionally biased region" description="Basic and acidic residues" evidence="1">
    <location>
        <begin position="299"/>
        <end position="336"/>
    </location>
</feature>
<evidence type="ECO:0000313" key="4">
    <source>
        <dbReference type="Proteomes" id="UP001183809"/>
    </source>
</evidence>
<feature type="region of interest" description="Disordered" evidence="1">
    <location>
        <begin position="135"/>
        <end position="156"/>
    </location>
</feature>
<dbReference type="InterPro" id="IPR028908">
    <property type="entry name" value="Tox-PL_dom"/>
</dbReference>
<dbReference type="RefSeq" id="WP_311700034.1">
    <property type="nucleotide sequence ID" value="NZ_JAVREY010000078.1"/>
</dbReference>
<feature type="region of interest" description="Disordered" evidence="1">
    <location>
        <begin position="1"/>
        <end position="109"/>
    </location>
</feature>
<feature type="compositionally biased region" description="Basic and acidic residues" evidence="1">
    <location>
        <begin position="136"/>
        <end position="153"/>
    </location>
</feature>
<comment type="caution">
    <text evidence="3">The sequence shown here is derived from an EMBL/GenBank/DDBJ whole genome shotgun (WGS) entry which is preliminary data.</text>
</comment>
<gene>
    <name evidence="3" type="ORF">RM764_37355</name>
</gene>
<proteinExistence type="predicted"/>
<feature type="compositionally biased region" description="Basic and acidic residues" evidence="1">
    <location>
        <begin position="487"/>
        <end position="516"/>
    </location>
</feature>
<feature type="compositionally biased region" description="Basic and acidic residues" evidence="1">
    <location>
        <begin position="356"/>
        <end position="365"/>
    </location>
</feature>
<dbReference type="Proteomes" id="UP001183809">
    <property type="component" value="Unassembled WGS sequence"/>
</dbReference>
<feature type="compositionally biased region" description="Polar residues" evidence="1">
    <location>
        <begin position="96"/>
        <end position="109"/>
    </location>
</feature>
<feature type="region of interest" description="Disordered" evidence="1">
    <location>
        <begin position="647"/>
        <end position="686"/>
    </location>
</feature>
<keyword evidence="4" id="KW-1185">Reference proteome</keyword>
<accession>A0ABU2U5T2</accession>
<feature type="compositionally biased region" description="Low complexity" evidence="1">
    <location>
        <begin position="10"/>
        <end position="25"/>
    </location>
</feature>
<organism evidence="3 4">
    <name type="scientific">Streptomyces gibsoniae</name>
    <dbReference type="NCBI Taxonomy" id="3075529"/>
    <lineage>
        <taxon>Bacteria</taxon>
        <taxon>Bacillati</taxon>
        <taxon>Actinomycetota</taxon>
        <taxon>Actinomycetes</taxon>
        <taxon>Kitasatosporales</taxon>
        <taxon>Streptomycetaceae</taxon>
        <taxon>Streptomyces</taxon>
    </lineage>
</organism>
<feature type="compositionally biased region" description="Basic and acidic residues" evidence="1">
    <location>
        <begin position="278"/>
        <end position="292"/>
    </location>
</feature>
<feature type="compositionally biased region" description="Basic and acidic residues" evidence="1">
    <location>
        <begin position="373"/>
        <end position="383"/>
    </location>
</feature>
<evidence type="ECO:0000313" key="3">
    <source>
        <dbReference type="EMBL" id="MDT0468590.1"/>
    </source>
</evidence>
<feature type="region of interest" description="Disordered" evidence="1">
    <location>
        <begin position="245"/>
        <end position="553"/>
    </location>
</feature>
<name>A0ABU2U5T2_9ACTN</name>
<dbReference type="Pfam" id="PF15644">
    <property type="entry name" value="Gln_amidase"/>
    <property type="match status" value="1"/>
</dbReference>
<sequence>MTPVPIHTVTPAATPSAPPHASHAAPQPPGAPHAEPGTSPQHPHQESLDTIRNGLDHYPGGLTEPHPHDQQALVNAVPHDADGTPQRFPDPFGHWSQLQNDGGNQVPGRSNNCADCSRSFLETWYGNPQVSAPRTLDVDQHGNLDPWSPEHDANTNQIRWSGAGHTYAGTGSDPETPNRIASDLQQAGHGAAAIVQVDWPGGGGHAFNAVNHHGNIIWIDTQSGEVSHQPLHIPNAEHVWHIPLDANRNPLHPTPTPETGTSHHDSNNPQEGTGTPHPESDNSPHENNKASEPENSSDEPSKKTPDENTPHSDTETTPHNPPRTESDNHNGEDPSHAEPGPTHADTPKTDGPSTHHPSDTTHEPESGSPYTTDESKNRTESDGVRPPAHDAVQPSHAGTKTDETHPNAPHTSDPTPEHLPPSATERPGNVDARPITNDATHPASHAAPSAPTTDRDTPSATRHATTNEPSIAPSHRPPQEPTGQKPENGKKSVDSTEVTDTKKTSDHPYADPHSRGTSDTSGDSHSVTHDGPESDVSRTHEHPEGALSREYGIQPDALQQRLREQRDVHRVELDRVHHQLQRWTASGELAHVLQVTSGDRPHPGDPNGMRRFTRDQLSNHLDGFDRLSRGEQQAVVASLARLSLSFHQQHSVGRNPEPVTHPYRQPGESEPAPGTKDRGGKMSKQSLGVRLHRMAVNNLFRSAEFKKLPEDEAKAIRKNGPDFTDKNFAVLEVEGPPPHHEVTYIVDSSVPANTPGVSPRHSEKHLMDWLKRVDPDGTQYKPVGLYTEREPCGEGKGHARCSEVLLDKRLAGVPIHYSATYRQDPTGVHIRAAMIQDKTKALKTVDELSDQDVKQELERRTRERLIPNSPALPKNLKDISDLNAEAARRRLRSEVANEQDAIRKSTKTKEELAIVAEMNRHMEALDEIWGKLRPSLIN</sequence>
<protein>
    <submittedName>
        <fullName evidence="3">Toxin glutamine deamidase domain-containing protein</fullName>
    </submittedName>
</protein>
<feature type="compositionally biased region" description="Polar residues" evidence="1">
    <location>
        <begin position="458"/>
        <end position="469"/>
    </location>
</feature>
<dbReference type="EMBL" id="JAVREY010000078">
    <property type="protein sequence ID" value="MDT0468590.1"/>
    <property type="molecule type" value="Genomic_DNA"/>
</dbReference>
<evidence type="ECO:0000256" key="1">
    <source>
        <dbReference type="SAM" id="MobiDB-lite"/>
    </source>
</evidence>
<evidence type="ECO:0000259" key="2">
    <source>
        <dbReference type="Pfam" id="PF15644"/>
    </source>
</evidence>